<dbReference type="SUPFAM" id="SSF141694">
    <property type="entry name" value="AF2212/PG0164-like"/>
    <property type="match status" value="1"/>
</dbReference>
<dbReference type="AlphaFoldDB" id="A0A1I0C2N7"/>
<proteinExistence type="predicted"/>
<dbReference type="Gene3D" id="2.40.30.100">
    <property type="entry name" value="AF2212/PG0164-like"/>
    <property type="match status" value="1"/>
</dbReference>
<evidence type="ECO:0000313" key="2">
    <source>
        <dbReference type="Proteomes" id="UP000198558"/>
    </source>
</evidence>
<dbReference type="EMBL" id="FOIN01000002">
    <property type="protein sequence ID" value="SET13130.1"/>
    <property type="molecule type" value="Genomic_DNA"/>
</dbReference>
<dbReference type="RefSeq" id="WP_092351773.1">
    <property type="nucleotide sequence ID" value="NZ_CAMTSG010000015.1"/>
</dbReference>
<dbReference type="OrthoDB" id="9800461at2"/>
<keyword evidence="2" id="KW-1185">Reference proteome</keyword>
<dbReference type="GeneID" id="78287334"/>
<protein>
    <recommendedName>
        <fullName evidence="3">DUF1905 domain-containing protein</fullName>
    </recommendedName>
</protein>
<accession>A0A1I0C2N7</accession>
<sequence length="89" mass="10264">MNVKVYEFDAIIKKVPDIDGAYVDFPFDVKKEFNKGRVKVIATFDGVEYQGSLVKMKTPNHIIGLRKDIRKVIKKQPGDMVHVTIKERE</sequence>
<evidence type="ECO:0000313" key="1">
    <source>
        <dbReference type="EMBL" id="SET13130.1"/>
    </source>
</evidence>
<name>A0A1I0C2N7_9FIRM</name>
<dbReference type="InterPro" id="IPR015018">
    <property type="entry name" value="DUF1905"/>
</dbReference>
<evidence type="ECO:0008006" key="3">
    <source>
        <dbReference type="Google" id="ProtNLM"/>
    </source>
</evidence>
<gene>
    <name evidence="1" type="ORF">SAMN04489758_10227</name>
</gene>
<reference evidence="2" key="1">
    <citation type="submission" date="2016-10" db="EMBL/GenBank/DDBJ databases">
        <authorList>
            <person name="Varghese N."/>
            <person name="Submissions S."/>
        </authorList>
    </citation>
    <scope>NUCLEOTIDE SEQUENCE [LARGE SCALE GENOMIC DNA]</scope>
    <source>
        <strain evidence="2">DSM 1551</strain>
    </source>
</reference>
<dbReference type="Pfam" id="PF08922">
    <property type="entry name" value="DUF1905"/>
    <property type="match status" value="1"/>
</dbReference>
<dbReference type="Proteomes" id="UP000198558">
    <property type="component" value="Unassembled WGS sequence"/>
</dbReference>
<organism evidence="1 2">
    <name type="scientific">Thomasclavelia cocleata</name>
    <dbReference type="NCBI Taxonomy" id="69824"/>
    <lineage>
        <taxon>Bacteria</taxon>
        <taxon>Bacillati</taxon>
        <taxon>Bacillota</taxon>
        <taxon>Erysipelotrichia</taxon>
        <taxon>Erysipelotrichales</taxon>
        <taxon>Coprobacillaceae</taxon>
        <taxon>Thomasclavelia</taxon>
    </lineage>
</organism>
<dbReference type="InterPro" id="IPR037079">
    <property type="entry name" value="AF2212/PG0164-like_sf"/>
</dbReference>